<proteinExistence type="predicted"/>
<protein>
    <submittedName>
        <fullName evidence="1">Uncharacterized protein</fullName>
    </submittedName>
</protein>
<sequence>SWMLGGCWELMGKGVGVVWRWWSGVENGEERVSGVGGKTWYRDEQ</sequence>
<dbReference type="EMBL" id="BKCJ011449498">
    <property type="protein sequence ID" value="GFD34678.1"/>
    <property type="molecule type" value="Genomic_DNA"/>
</dbReference>
<gene>
    <name evidence="1" type="ORF">Tci_906647</name>
</gene>
<reference evidence="1" key="1">
    <citation type="journal article" date="2019" name="Sci. Rep.">
        <title>Draft genome of Tanacetum cinerariifolium, the natural source of mosquito coil.</title>
        <authorList>
            <person name="Yamashiro T."/>
            <person name="Shiraishi A."/>
            <person name="Satake H."/>
            <person name="Nakayama K."/>
        </authorList>
    </citation>
    <scope>NUCLEOTIDE SEQUENCE</scope>
</reference>
<name>A0A699VMJ2_TANCI</name>
<evidence type="ECO:0000313" key="1">
    <source>
        <dbReference type="EMBL" id="GFD34678.1"/>
    </source>
</evidence>
<feature type="non-terminal residue" evidence="1">
    <location>
        <position position="1"/>
    </location>
</feature>
<comment type="caution">
    <text evidence="1">The sequence shown here is derived from an EMBL/GenBank/DDBJ whole genome shotgun (WGS) entry which is preliminary data.</text>
</comment>
<organism evidence="1">
    <name type="scientific">Tanacetum cinerariifolium</name>
    <name type="common">Dalmatian daisy</name>
    <name type="synonym">Chrysanthemum cinerariifolium</name>
    <dbReference type="NCBI Taxonomy" id="118510"/>
    <lineage>
        <taxon>Eukaryota</taxon>
        <taxon>Viridiplantae</taxon>
        <taxon>Streptophyta</taxon>
        <taxon>Embryophyta</taxon>
        <taxon>Tracheophyta</taxon>
        <taxon>Spermatophyta</taxon>
        <taxon>Magnoliopsida</taxon>
        <taxon>eudicotyledons</taxon>
        <taxon>Gunneridae</taxon>
        <taxon>Pentapetalae</taxon>
        <taxon>asterids</taxon>
        <taxon>campanulids</taxon>
        <taxon>Asterales</taxon>
        <taxon>Asteraceae</taxon>
        <taxon>Asteroideae</taxon>
        <taxon>Anthemideae</taxon>
        <taxon>Anthemidinae</taxon>
        <taxon>Tanacetum</taxon>
    </lineage>
</organism>
<dbReference type="AlphaFoldDB" id="A0A699VMJ2"/>
<accession>A0A699VMJ2</accession>